<reference evidence="1" key="1">
    <citation type="submission" date="2021-04" db="EMBL/GenBank/DDBJ databases">
        <title>Genomic sequence of Actinosynnema pretiosum subsp. pretiosum ATCC 31280 (C-14919).</title>
        <authorList>
            <person name="Bai L."/>
            <person name="Wang X."/>
            <person name="Xiao Y."/>
        </authorList>
    </citation>
    <scope>NUCLEOTIDE SEQUENCE</scope>
    <source>
        <strain evidence="1">ATCC 31280</strain>
    </source>
</reference>
<gene>
    <name evidence="1" type="ORF">KCV87_13635</name>
</gene>
<proteinExistence type="predicted"/>
<sequence>MPSLGDVGAALDRVAEVAAGAQARLALAADLALEAAELVEAAGAGSGQTDVVTAAASFREVAHDADRVVGRDLDAALGAVRRIIERLGTGGEPSPEPPPELPEDERVRRIKAGLPEPDRAACRVKTRGAWFAGTGPAQPVVSGEDADSAVVHSTLLERGYPLPGAPYVTTHVEMKLAVRMVGENLRHATLVIDNVPCGLVLGCERLLGVVLPAGFSLTVHGAGGYERTFTGGQKPPW</sequence>
<dbReference type="Proteomes" id="UP000677152">
    <property type="component" value="Chromosome"/>
</dbReference>
<protein>
    <recommendedName>
        <fullName evidence="3">SCP1.201-like deaminase</fullName>
    </recommendedName>
</protein>
<evidence type="ECO:0008006" key="3">
    <source>
        <dbReference type="Google" id="ProtNLM"/>
    </source>
</evidence>
<evidence type="ECO:0000313" key="2">
    <source>
        <dbReference type="Proteomes" id="UP000677152"/>
    </source>
</evidence>
<dbReference type="AlphaFoldDB" id="A0AA45R6F8"/>
<organism evidence="1 2">
    <name type="scientific">Actinosynnema pretiosum subsp. pretiosum</name>
    <dbReference type="NCBI Taxonomy" id="103721"/>
    <lineage>
        <taxon>Bacteria</taxon>
        <taxon>Bacillati</taxon>
        <taxon>Actinomycetota</taxon>
        <taxon>Actinomycetes</taxon>
        <taxon>Pseudonocardiales</taxon>
        <taxon>Pseudonocardiaceae</taxon>
        <taxon>Actinosynnema</taxon>
    </lineage>
</organism>
<dbReference type="InterPro" id="IPR032724">
    <property type="entry name" value="SCP1.201-like"/>
</dbReference>
<dbReference type="EMBL" id="CP073249">
    <property type="protein sequence ID" value="QUF06991.1"/>
    <property type="molecule type" value="Genomic_DNA"/>
</dbReference>
<dbReference type="Pfam" id="PF14428">
    <property type="entry name" value="DddA-like"/>
    <property type="match status" value="1"/>
</dbReference>
<accession>A0AA45R6F8</accession>
<evidence type="ECO:0000313" key="1">
    <source>
        <dbReference type="EMBL" id="QUF06991.1"/>
    </source>
</evidence>
<name>A0AA45R6F8_9PSEU</name>